<feature type="compositionally biased region" description="Pro residues" evidence="3">
    <location>
        <begin position="688"/>
        <end position="701"/>
    </location>
</feature>
<feature type="region of interest" description="Disordered" evidence="3">
    <location>
        <begin position="1735"/>
        <end position="1757"/>
    </location>
</feature>
<keyword evidence="1 2" id="KW-0175">Coiled coil</keyword>
<feature type="compositionally biased region" description="Low complexity" evidence="3">
    <location>
        <begin position="408"/>
        <end position="421"/>
    </location>
</feature>
<keyword evidence="5" id="KW-1185">Reference proteome</keyword>
<dbReference type="Proteomes" id="UP000747399">
    <property type="component" value="Unassembled WGS sequence"/>
</dbReference>
<feature type="region of interest" description="Disordered" evidence="3">
    <location>
        <begin position="610"/>
        <end position="639"/>
    </location>
</feature>
<dbReference type="PANTHER" id="PTHR15157:SF5">
    <property type="entry name" value="UV RADIATION RESISTANCE-ASSOCIATED GENE PROTEIN"/>
    <property type="match status" value="1"/>
</dbReference>
<name>A0A8J4BJ46_9CHLO</name>
<feature type="compositionally biased region" description="Basic and acidic residues" evidence="3">
    <location>
        <begin position="621"/>
        <end position="633"/>
    </location>
</feature>
<evidence type="ECO:0000313" key="4">
    <source>
        <dbReference type="EMBL" id="GIL62316.1"/>
    </source>
</evidence>
<sequence length="1757" mass="183249">MDFEAVSWRPARRLRHVTAIRLHNLYDPTSNGAASYHYELHTWCIQRCAWTPFYRSEQLPTNNDLDWGRQLLDPESEIGLQGLQHRPDVGPLRLRVYVTGGYSTTFPAPLTNSSHLQMGPRSASQYFAAAALVLSHEQSDDTDQDIPRLRREAERLTICSAAHKQQASPFPPALPAHPTRQGCPRNSTKADAAGNASIPSQCWEQLKLDSVGFRPGPCYNTGLEGEAAPLWDQVSGPGPPSPPPIPRTQQQLDPFVKAALSVDSGCGDNVPEGNLRSGAFDCSTSNMLRSTLQDDDGELSTRGQREQGRSYFQAEQKTMQLHCNGRQASSEQVRETEPFPRQEYEQALEQQKLYNAKDQPLHDQDGLHMGCDISCASSESRIDASAVLVQPVCAIAAGTCSSGGPGASSGSSSRGRGSDFGAVREENSTGNLASGVCVGYETAEVTQGAPCDGSAPVMLRSPVVLPKSCTDASPDAENLTLVEADLACRVHQQQQQQHLLKAVKPLEVHSKQRQGCGQVAIENDRIDIGVVHDIQPIRLNVTTTASSLTGSSSSSKSASVIEGAAVAGGSGQGGAATAKSAEGITINHIFHREGAAHGPTDITWEEMRQAGQDPSQGVHRAGRDEGDGGKDDGSLGPDGGNTRVLLECVFELSALVPLEPRTLRHGWYVNLPVLFMEPNRRPFIPTNALPPPPPPPPPPPASRQQPSDLAPGPHVDSGNGAAPAWRKRVGALPGPPSAASHAGRQAAAATVGVGGSCGTGYRRRSSSGVEARQPAERPSDDKRALLRWLLSSSSVVQPLQAAGSLEEELQDDDFLAAAAAEASKSAAAATTDGPRSSRLQVQPPQAPRPRTPHHHRSFSAEDAAALLDPGPAPGFLPSALAVLFRQEWPRHLVGPPPAPQHGLRPRSPGLDGPPPAAGSGSKPGLGGASPVSRRVASTPSLAAIGEANAAEASPSEASDAPLAPSLMEAAGDNGSKARCLTDGAVATRGSLLCRCEASGGYPTHAYEGEGDDRPSAAASPASSTVSYAATTSALVSASVGSLGGSQASLTALAAAAAAAAGGVWRTVSPPPLSSAAAFDGDSSGGQNNCLPPHVQLPPLGLRPLRSDSHSSTSLGESCGATQYPGSKPTAGEHPIDSGSQRGSTATVASITRMARNRIAVPGPAMAAIGHNHNHYNHHHHHHQQIPFTVTASASVPAVHRLCELVEVRASIRKLKQLQERLTSARAGALDMRRQVEAAVEQRYQLDEARARAEAARAEGQEWAARAALAEAQLCTLRTSSARYRRALLDRVGALEFASGVLKAAEQRRRSAEEDLAGPAGRGQLAALTAAIMKRSNRLVSELGGIFQVGPISEALLEPDPLDLTLESSWAGDWGRLGRYRGLQGDGSQQEPSEERSTDQNRGQCGQHDRQMGLEQLDPRQWLSFRPLPAGGGTLAATTLPPPPPPPPSVTRVLRMGSGGRAVVAHDGTTRLAVMGLELPPDLIKRSLQGSARWSPLGLGQRYDADQRTAAGLGYLAVIVDLMASYLGVPLRYPIAPRVSVSYISDPVPPSVSVRSGATCTAVGPPLTGVQSPGGAISAIPGAEWRLLSIATSSLTSAAAAVAAAATGPSPLSPPPAVGLIPGPRGVSVGGRLAIFSTLLNAQLDPRVAATPAGAASDDAHPAGLNPAAGLPLFWGDGARDRTRFAYAVYLLNKDVEQLLAAHGIPPVAPNQPLPNLYVLITSAASGVPWPAGSASAGVDGDDNGACGGSGDGAGNGI</sequence>
<evidence type="ECO:0000313" key="5">
    <source>
        <dbReference type="Proteomes" id="UP000747399"/>
    </source>
</evidence>
<gene>
    <name evidence="4" type="ORF">Vafri_16595</name>
</gene>
<dbReference type="GO" id="GO:0035493">
    <property type="term" value="P:SNARE complex assembly"/>
    <property type="evidence" value="ECO:0007669"/>
    <property type="project" value="TreeGrafter"/>
</dbReference>
<feature type="region of interest" description="Disordered" evidence="3">
    <location>
        <begin position="892"/>
        <end position="934"/>
    </location>
</feature>
<evidence type="ECO:0000256" key="2">
    <source>
        <dbReference type="SAM" id="Coils"/>
    </source>
</evidence>
<comment type="caution">
    <text evidence="4">The sequence shown here is derived from an EMBL/GenBank/DDBJ whole genome shotgun (WGS) entry which is preliminary data.</text>
</comment>
<evidence type="ECO:0000256" key="1">
    <source>
        <dbReference type="ARBA" id="ARBA00023054"/>
    </source>
</evidence>
<organism evidence="4 5">
    <name type="scientific">Volvox africanus</name>
    <dbReference type="NCBI Taxonomy" id="51714"/>
    <lineage>
        <taxon>Eukaryota</taxon>
        <taxon>Viridiplantae</taxon>
        <taxon>Chlorophyta</taxon>
        <taxon>core chlorophytes</taxon>
        <taxon>Chlorophyceae</taxon>
        <taxon>CS clade</taxon>
        <taxon>Chlamydomonadales</taxon>
        <taxon>Volvocaceae</taxon>
        <taxon>Volvox</taxon>
    </lineage>
</organism>
<feature type="compositionally biased region" description="Polar residues" evidence="3">
    <location>
        <begin position="1109"/>
        <end position="1124"/>
    </location>
</feature>
<proteinExistence type="predicted"/>
<dbReference type="GO" id="GO:0000323">
    <property type="term" value="C:lytic vacuole"/>
    <property type="evidence" value="ECO:0007669"/>
    <property type="project" value="TreeGrafter"/>
</dbReference>
<feature type="region of interest" description="Disordered" evidence="3">
    <location>
        <begin position="1380"/>
        <end position="1406"/>
    </location>
</feature>
<accession>A0A8J4BJ46</accession>
<protein>
    <submittedName>
        <fullName evidence="4">Uncharacterized protein</fullName>
    </submittedName>
</protein>
<feature type="region of interest" description="Disordered" evidence="3">
    <location>
        <begin position="166"/>
        <end position="191"/>
    </location>
</feature>
<reference evidence="4" key="1">
    <citation type="journal article" date="2021" name="Proc. Natl. Acad. Sci. U.S.A.">
        <title>Three genomes in the algal genus Volvox reveal the fate of a haploid sex-determining region after a transition to homothallism.</title>
        <authorList>
            <person name="Yamamoto K."/>
            <person name="Hamaji T."/>
            <person name="Kawai-Toyooka H."/>
            <person name="Matsuzaki R."/>
            <person name="Takahashi F."/>
            <person name="Nishimura Y."/>
            <person name="Kawachi M."/>
            <person name="Noguchi H."/>
            <person name="Minakuchi Y."/>
            <person name="Umen J.G."/>
            <person name="Toyoda A."/>
            <person name="Nozaki H."/>
        </authorList>
    </citation>
    <scope>NUCLEOTIDE SEQUENCE</scope>
    <source>
        <strain evidence="4">NIES-3780</strain>
    </source>
</reference>
<feature type="region of interest" description="Disordered" evidence="3">
    <location>
        <begin position="401"/>
        <end position="425"/>
    </location>
</feature>
<feature type="compositionally biased region" description="Polar residues" evidence="3">
    <location>
        <begin position="833"/>
        <end position="843"/>
    </location>
</feature>
<feature type="region of interest" description="Disordered" evidence="3">
    <location>
        <begin position="684"/>
        <end position="780"/>
    </location>
</feature>
<feature type="region of interest" description="Disordered" evidence="3">
    <location>
        <begin position="825"/>
        <end position="858"/>
    </location>
</feature>
<dbReference type="EMBL" id="BNCO01000050">
    <property type="protein sequence ID" value="GIL62316.1"/>
    <property type="molecule type" value="Genomic_DNA"/>
</dbReference>
<dbReference type="GO" id="GO:0005768">
    <property type="term" value="C:endosome"/>
    <property type="evidence" value="ECO:0007669"/>
    <property type="project" value="TreeGrafter"/>
</dbReference>
<evidence type="ECO:0000256" key="3">
    <source>
        <dbReference type="SAM" id="MobiDB-lite"/>
    </source>
</evidence>
<feature type="compositionally biased region" description="Low complexity" evidence="3">
    <location>
        <begin position="738"/>
        <end position="749"/>
    </location>
</feature>
<dbReference type="GO" id="GO:0000149">
    <property type="term" value="F:SNARE binding"/>
    <property type="evidence" value="ECO:0007669"/>
    <property type="project" value="TreeGrafter"/>
</dbReference>
<feature type="region of interest" description="Disordered" evidence="3">
    <location>
        <begin position="1103"/>
        <end position="1142"/>
    </location>
</feature>
<feature type="compositionally biased region" description="Gly residues" evidence="3">
    <location>
        <begin position="1745"/>
        <end position="1757"/>
    </location>
</feature>
<feature type="coiled-coil region" evidence="2">
    <location>
        <begin position="1214"/>
        <end position="1265"/>
    </location>
</feature>
<dbReference type="PANTHER" id="PTHR15157">
    <property type="entry name" value="UV RADIATION RESISTANCE-ASSOCIATED GENE PROTEIN"/>
    <property type="match status" value="1"/>
</dbReference>